<comment type="catalytic activity">
    <reaction evidence="6">
        <text>5-diphospho-1D-myo-inositol 1,2,3,4,6-pentakisphosphate + H2O = 1D-myo-inositol hexakisphosphate + phosphate + H(+)</text>
        <dbReference type="Rhea" id="RHEA:22384"/>
        <dbReference type="ChEBI" id="CHEBI:15377"/>
        <dbReference type="ChEBI" id="CHEBI:15378"/>
        <dbReference type="ChEBI" id="CHEBI:43474"/>
        <dbReference type="ChEBI" id="CHEBI:58130"/>
        <dbReference type="ChEBI" id="CHEBI:58628"/>
        <dbReference type="EC" id="3.6.1.52"/>
    </reaction>
    <physiologicalReaction direction="left-to-right" evidence="6">
        <dbReference type="Rhea" id="RHEA:22385"/>
    </physiologicalReaction>
</comment>
<evidence type="ECO:0000313" key="13">
    <source>
        <dbReference type="Proteomes" id="UP000594263"/>
    </source>
</evidence>
<name>A0A7N0VJD2_KALFE</name>
<comment type="subcellular location">
    <subcellularLocation>
        <location evidence="1">Cytoplasm</location>
    </subcellularLocation>
</comment>
<dbReference type="InterPro" id="IPR000387">
    <property type="entry name" value="Tyr_Pase_dom"/>
</dbReference>
<accession>A0A7N0VJD2</accession>
<comment type="similarity">
    <text evidence="5">Belongs to the protein-tyrosine phosphatase family. Atypical dual-specificity phosphatase Siw14-like subfamily.</text>
</comment>
<feature type="domain" description="Tyrosine-protein phosphatase" evidence="10">
    <location>
        <begin position="29"/>
        <end position="178"/>
    </location>
</feature>
<dbReference type="PANTHER" id="PTHR31126">
    <property type="entry name" value="TYROSINE-PROTEIN PHOSPHATASE"/>
    <property type="match status" value="1"/>
</dbReference>
<organism evidence="12 13">
    <name type="scientific">Kalanchoe fedtschenkoi</name>
    <name type="common">Lavender scallops</name>
    <name type="synonym">South American air plant</name>
    <dbReference type="NCBI Taxonomy" id="63787"/>
    <lineage>
        <taxon>Eukaryota</taxon>
        <taxon>Viridiplantae</taxon>
        <taxon>Streptophyta</taxon>
        <taxon>Embryophyta</taxon>
        <taxon>Tracheophyta</taxon>
        <taxon>Spermatophyta</taxon>
        <taxon>Magnoliopsida</taxon>
        <taxon>eudicotyledons</taxon>
        <taxon>Gunneridae</taxon>
        <taxon>Pentapetalae</taxon>
        <taxon>Saxifragales</taxon>
        <taxon>Crassulaceae</taxon>
        <taxon>Kalanchoe</taxon>
    </lineage>
</organism>
<comment type="catalytic activity">
    <reaction evidence="7">
        <text>3,5-bis(diphospho)-1D-myo-inositol 1,2,4,6-tetrakisphosphate + H2O = 3-diphospho-1D-myo-inositol 1,2,4,5,6-pentakisphosphate + phosphate + 2 H(+)</text>
        <dbReference type="Rhea" id="RHEA:56312"/>
        <dbReference type="ChEBI" id="CHEBI:15377"/>
        <dbReference type="ChEBI" id="CHEBI:15378"/>
        <dbReference type="ChEBI" id="CHEBI:43474"/>
        <dbReference type="ChEBI" id="CHEBI:140372"/>
        <dbReference type="ChEBI" id="CHEBI:140374"/>
        <dbReference type="EC" id="3.6.1.52"/>
    </reaction>
    <physiologicalReaction direction="left-to-right" evidence="7">
        <dbReference type="Rhea" id="RHEA:56313"/>
    </physiologicalReaction>
</comment>
<dbReference type="EnsemblPlants" id="Kaladp0868s0015.1.v1.1">
    <property type="protein sequence ID" value="Kaladp0868s0015.1.v1.1"/>
    <property type="gene ID" value="Kaladp0868s0015.v1.1"/>
</dbReference>
<evidence type="ECO:0000256" key="4">
    <source>
        <dbReference type="ARBA" id="ARBA00022801"/>
    </source>
</evidence>
<dbReference type="InterPro" id="IPR029021">
    <property type="entry name" value="Prot-tyrosine_phosphatase-like"/>
</dbReference>
<dbReference type="PROSITE" id="PS50056">
    <property type="entry name" value="TYR_PHOSPHATASE_2"/>
    <property type="match status" value="1"/>
</dbReference>
<evidence type="ECO:0000256" key="2">
    <source>
        <dbReference type="ARBA" id="ARBA00012527"/>
    </source>
</evidence>
<sequence length="210" mass="24286">MGLIFEVEIEEEEEEVQEDVAAVLVPPPNFAAVEEGIYRSALPGKINFAFLETLGLRSIIYLCQEPYPEENLGFIRCRNIRLFQFGTEGTKKSCAAELRRSIVEALRVLIDVRNCPVLIHCKQGKHRTGCLVACLRKLQNWCLPAVFEEYKNYAGEKSRAGDLKFIEEFELDSLKLCMYSIIYQYHGYDFNKRRLLYHEDPLPLTRIKSL</sequence>
<dbReference type="PRINTS" id="PR01911">
    <property type="entry name" value="PFDSPHPHTASE"/>
</dbReference>
<evidence type="ECO:0000256" key="1">
    <source>
        <dbReference type="ARBA" id="ARBA00004496"/>
    </source>
</evidence>
<comment type="catalytic activity">
    <reaction evidence="9">
        <text>6-diphospho-1D-myo-inositol pentakisphosphate + H2O = 1D-myo-inositol hexakisphosphate + phosphate + H(+)</text>
        <dbReference type="Rhea" id="RHEA:79703"/>
        <dbReference type="ChEBI" id="CHEBI:15377"/>
        <dbReference type="ChEBI" id="CHEBI:15378"/>
        <dbReference type="ChEBI" id="CHEBI:43474"/>
        <dbReference type="ChEBI" id="CHEBI:58130"/>
        <dbReference type="ChEBI" id="CHEBI:230534"/>
        <dbReference type="EC" id="3.6.1.52"/>
    </reaction>
    <physiologicalReaction direction="left-to-right" evidence="9">
        <dbReference type="Rhea" id="RHEA:79704"/>
    </physiologicalReaction>
</comment>
<dbReference type="Gramene" id="Kaladp0868s0015.1.v1.1">
    <property type="protein sequence ID" value="Kaladp0868s0015.1.v1.1"/>
    <property type="gene ID" value="Kaladp0868s0015.v1.1"/>
</dbReference>
<dbReference type="EC" id="3.6.1.52" evidence="2"/>
<dbReference type="GO" id="GO:0005737">
    <property type="term" value="C:cytoplasm"/>
    <property type="evidence" value="ECO:0007669"/>
    <property type="project" value="UniProtKB-SubCell"/>
</dbReference>
<evidence type="ECO:0000256" key="7">
    <source>
        <dbReference type="ARBA" id="ARBA00047562"/>
    </source>
</evidence>
<reference evidence="12" key="1">
    <citation type="submission" date="2021-01" db="UniProtKB">
        <authorList>
            <consortium name="EnsemblPlants"/>
        </authorList>
    </citation>
    <scope>IDENTIFICATION</scope>
</reference>
<dbReference type="Pfam" id="PF03162">
    <property type="entry name" value="Y_phosphatase2"/>
    <property type="match status" value="1"/>
</dbReference>
<evidence type="ECO:0000256" key="8">
    <source>
        <dbReference type="ARBA" id="ARBA00047927"/>
    </source>
</evidence>
<evidence type="ECO:0000256" key="6">
    <source>
        <dbReference type="ARBA" id="ARBA00047342"/>
    </source>
</evidence>
<dbReference type="GO" id="GO:0052845">
    <property type="term" value="F:inositol-5-diphosphate-1,2,3,4,6-pentakisphosphate diphosphatase activity"/>
    <property type="evidence" value="ECO:0007669"/>
    <property type="project" value="UniProtKB-ARBA"/>
</dbReference>
<dbReference type="PROSITE" id="PS00383">
    <property type="entry name" value="TYR_PHOSPHATASE_1"/>
    <property type="match status" value="1"/>
</dbReference>
<feature type="domain" description="Tyrosine specific protein phosphatases" evidence="11">
    <location>
        <begin position="100"/>
        <end position="133"/>
    </location>
</feature>
<keyword evidence="13" id="KW-1185">Reference proteome</keyword>
<dbReference type="OMA" id="CLIMEAD"/>
<comment type="catalytic activity">
    <reaction evidence="8">
        <text>1,5-bis(diphospho)-1D-myo-inositol 2,3,4,6-tetrakisphosphate + H2O = 1-diphospho-1D-myo-inositol 2,3,4,5,6-pentakisphosphate + phosphate + 2 H(+)</text>
        <dbReference type="Rhea" id="RHEA:79699"/>
        <dbReference type="ChEBI" id="CHEBI:15377"/>
        <dbReference type="ChEBI" id="CHEBI:15378"/>
        <dbReference type="ChEBI" id="CHEBI:43474"/>
        <dbReference type="ChEBI" id="CHEBI:74946"/>
        <dbReference type="ChEBI" id="CHEBI:77983"/>
        <dbReference type="EC" id="3.6.1.52"/>
    </reaction>
    <physiologicalReaction direction="left-to-right" evidence="8">
        <dbReference type="Rhea" id="RHEA:79700"/>
    </physiologicalReaction>
</comment>
<dbReference type="GO" id="GO:0052847">
    <property type="term" value="F:inositol-1,5-bisdiphosphate-2,3,4,6-tetrakisphosphate 5-diphosphatase activity"/>
    <property type="evidence" value="ECO:0007669"/>
    <property type="project" value="UniProtKB-ARBA"/>
</dbReference>
<dbReference type="SUPFAM" id="SSF52799">
    <property type="entry name" value="(Phosphotyrosine protein) phosphatases II"/>
    <property type="match status" value="1"/>
</dbReference>
<dbReference type="AlphaFoldDB" id="A0A7N0VJD2"/>
<dbReference type="PROSITE" id="PS50054">
    <property type="entry name" value="TYR_PHOSPHATASE_DUAL"/>
    <property type="match status" value="1"/>
</dbReference>
<dbReference type="PANTHER" id="PTHR31126:SF46">
    <property type="entry name" value="TYROSINE-PROTEIN PHOSPHATASE DSP5"/>
    <property type="match status" value="1"/>
</dbReference>
<proteinExistence type="inferred from homology"/>
<keyword evidence="3" id="KW-0963">Cytoplasm</keyword>
<dbReference type="FunFam" id="3.90.190.10:FF:000035">
    <property type="entry name" value="Tyrosine phosphatase, putative"/>
    <property type="match status" value="1"/>
</dbReference>
<evidence type="ECO:0000259" key="10">
    <source>
        <dbReference type="PROSITE" id="PS50054"/>
    </source>
</evidence>
<evidence type="ECO:0000256" key="9">
    <source>
        <dbReference type="ARBA" id="ARBA00048424"/>
    </source>
</evidence>
<dbReference type="Proteomes" id="UP000594263">
    <property type="component" value="Unplaced"/>
</dbReference>
<dbReference type="InterPro" id="IPR020422">
    <property type="entry name" value="TYR_PHOSPHATASE_DUAL_dom"/>
</dbReference>
<dbReference type="InterPro" id="IPR020428">
    <property type="entry name" value="PFA-DSPs"/>
</dbReference>
<dbReference type="GO" id="GO:0016791">
    <property type="term" value="F:phosphatase activity"/>
    <property type="evidence" value="ECO:0007669"/>
    <property type="project" value="InterPro"/>
</dbReference>
<dbReference type="InterPro" id="IPR016130">
    <property type="entry name" value="Tyr_Pase_AS"/>
</dbReference>
<protein>
    <recommendedName>
        <fullName evidence="2">diphosphoinositol-polyphosphate diphosphatase</fullName>
        <ecNumber evidence="2">3.6.1.52</ecNumber>
    </recommendedName>
</protein>
<evidence type="ECO:0000259" key="11">
    <source>
        <dbReference type="PROSITE" id="PS50056"/>
    </source>
</evidence>
<evidence type="ECO:0000313" key="12">
    <source>
        <dbReference type="EnsemblPlants" id="Kaladp0868s0015.1.v1.1"/>
    </source>
</evidence>
<dbReference type="Gene3D" id="3.90.190.10">
    <property type="entry name" value="Protein tyrosine phosphatase superfamily"/>
    <property type="match status" value="1"/>
</dbReference>
<dbReference type="InterPro" id="IPR004861">
    <property type="entry name" value="Siw14-like"/>
</dbReference>
<evidence type="ECO:0000256" key="3">
    <source>
        <dbReference type="ARBA" id="ARBA00022490"/>
    </source>
</evidence>
<evidence type="ECO:0000256" key="5">
    <source>
        <dbReference type="ARBA" id="ARBA00044949"/>
    </source>
</evidence>
<keyword evidence="4" id="KW-0378">Hydrolase</keyword>